<feature type="region of interest" description="Disordered" evidence="1">
    <location>
        <begin position="122"/>
        <end position="144"/>
    </location>
</feature>
<proteinExistence type="predicted"/>
<evidence type="ECO:0000313" key="2">
    <source>
        <dbReference type="EMBL" id="AVH41744.1"/>
    </source>
</evidence>
<evidence type="ECO:0000313" key="3">
    <source>
        <dbReference type="Proteomes" id="UP000237717"/>
    </source>
</evidence>
<gene>
    <name evidence="2" type="ORF">At1D1609_16900</name>
</gene>
<dbReference type="EMBL" id="CP026924">
    <property type="protein sequence ID" value="AVH41744.1"/>
    <property type="molecule type" value="Genomic_DNA"/>
</dbReference>
<reference evidence="2 3" key="1">
    <citation type="submission" date="2018-02" db="EMBL/GenBank/DDBJ databases">
        <title>Complete genome sequence of Agrobacterium tumefaciens 1D1609.</title>
        <authorList>
            <person name="Cho S.-T."/>
            <person name="Haryono M."/>
            <person name="Chang H.-H."/>
            <person name="Santos M.N."/>
            <person name="Lai E.-M."/>
            <person name="Kuo C.-H."/>
        </authorList>
    </citation>
    <scope>NUCLEOTIDE SEQUENCE [LARGE SCALE GENOMIC DNA]</scope>
    <source>
        <strain evidence="2 3">1D1609</strain>
    </source>
</reference>
<accession>A0A2L2LBM6</accession>
<dbReference type="Proteomes" id="UP000237717">
    <property type="component" value="Chromosome I"/>
</dbReference>
<sequence length="180" mass="19713">MSQCSERVKHALSPPFVSSGLFSSPAPVPGAGRALRLFATRAGEQGATAGQRRFWAETASRTTSASHRLPDPHRPAHRMQAGGENRQYLCGHIDIIYSPRRSPVNGLPPPAPDQRLRGFRTLPRSLSGHPSRLRSAEAPGDHQKRTNWSQIMHESPQSACFTGLHCNACIGDILLCLFLF</sequence>
<organism evidence="2 3">
    <name type="scientific">Agrobacterium tumefaciens</name>
    <dbReference type="NCBI Taxonomy" id="358"/>
    <lineage>
        <taxon>Bacteria</taxon>
        <taxon>Pseudomonadati</taxon>
        <taxon>Pseudomonadota</taxon>
        <taxon>Alphaproteobacteria</taxon>
        <taxon>Hyphomicrobiales</taxon>
        <taxon>Rhizobiaceae</taxon>
        <taxon>Rhizobium/Agrobacterium group</taxon>
        <taxon>Agrobacterium</taxon>
        <taxon>Agrobacterium tumefaciens complex</taxon>
    </lineage>
</organism>
<name>A0A2L2LBM6_AGRTU</name>
<evidence type="ECO:0000256" key="1">
    <source>
        <dbReference type="SAM" id="MobiDB-lite"/>
    </source>
</evidence>
<dbReference type="AlphaFoldDB" id="A0A2L2LBM6"/>
<protein>
    <submittedName>
        <fullName evidence="2">Uncharacterized protein</fullName>
    </submittedName>
</protein>